<feature type="transmembrane region" description="Helical" evidence="3">
    <location>
        <begin position="298"/>
        <end position="322"/>
    </location>
</feature>
<feature type="transmembrane region" description="Helical" evidence="3">
    <location>
        <begin position="753"/>
        <end position="771"/>
    </location>
</feature>
<keyword evidence="3" id="KW-1133">Transmembrane helix</keyword>
<feature type="transmembrane region" description="Helical" evidence="3">
    <location>
        <begin position="727"/>
        <end position="747"/>
    </location>
</feature>
<feature type="transmembrane region" description="Helical" evidence="3">
    <location>
        <begin position="814"/>
        <end position="833"/>
    </location>
</feature>
<feature type="domain" description="SSD" evidence="4">
    <location>
        <begin position="741"/>
        <end position="861"/>
    </location>
</feature>
<feature type="transmembrane region" description="Helical" evidence="3">
    <location>
        <begin position="328"/>
        <end position="348"/>
    </location>
</feature>
<dbReference type="PANTHER" id="PTHR10796">
    <property type="entry name" value="PATCHED-RELATED"/>
    <property type="match status" value="1"/>
</dbReference>
<feature type="transmembrane region" description="Helical" evidence="3">
    <location>
        <begin position="36"/>
        <end position="56"/>
    </location>
</feature>
<keyword evidence="3" id="KW-0472">Membrane</keyword>
<dbReference type="InterPro" id="IPR051697">
    <property type="entry name" value="Patched_domain-protein"/>
</dbReference>
<evidence type="ECO:0000256" key="1">
    <source>
        <dbReference type="ARBA" id="ARBA00005585"/>
    </source>
</evidence>
<feature type="transmembrane region" description="Helical" evidence="3">
    <location>
        <begin position="696"/>
        <end position="720"/>
    </location>
</feature>
<protein>
    <recommendedName>
        <fullName evidence="4">SSD domain-containing protein</fullName>
    </recommendedName>
</protein>
<dbReference type="Gene3D" id="1.20.1640.10">
    <property type="entry name" value="Multidrug efflux transporter AcrB transmembrane domain"/>
    <property type="match status" value="2"/>
</dbReference>
<dbReference type="Proteomes" id="UP000751190">
    <property type="component" value="Unassembled WGS sequence"/>
</dbReference>
<dbReference type="SUPFAM" id="SSF82866">
    <property type="entry name" value="Multidrug efflux transporter AcrB transmembrane domain"/>
    <property type="match status" value="2"/>
</dbReference>
<name>A0A8J6C8M4_DIALT</name>
<feature type="domain" description="SSD" evidence="4">
    <location>
        <begin position="267"/>
        <end position="425"/>
    </location>
</feature>
<dbReference type="InterPro" id="IPR000731">
    <property type="entry name" value="SSD"/>
</dbReference>
<feature type="transmembrane region" description="Helical" evidence="3">
    <location>
        <begin position="399"/>
        <end position="425"/>
    </location>
</feature>
<dbReference type="OMA" id="THSNPIE"/>
<accession>A0A8J6C8M4</accession>
<feature type="transmembrane region" description="Helical" evidence="3">
    <location>
        <begin position="268"/>
        <end position="286"/>
    </location>
</feature>
<sequence>MDADGSRCVMTPQHRLQHALASTFARWGRLVARHPFRMLFISLAVYLALCVGLLRLTPENRSYYLWVPTDSKSYQDWRYVEDNFGVEGHNMLLYARAKSGNIFDLESVSELLKAHAYTMNLQTEVRGKVVRFKDACRRLAEYDDDDYEGEECYAPSFLSLWNYELNSLIGSKVPILDKLSALHVATDIETFAANVVFEERKDGSKRVLSAEAVVLVFPLRSDDGASYDIQPAWNAGIAGAIDGAVLEVFHYSNRSFDDEVGRLVSGDIPLFAVGMCIITLFIALTLGAPTSLHRSRVLLGVMAIVNVLLAVGGGFGIASAIGIRFASIAALLPLILLGVQVDSVIILVDNLDAQSDAEPLDERIGKSLSKSGPAILVTALTTISAFATSTTTTMPAVAMFASFAALSFTVALPVVFTFFLALLVLDERRLKAGRISFAPCVRAHDARADEPAPADAVPGGALPATKRARSNKASDLRNIGRIQRFIRDVYAPTLLSPPVSALVVLAFVALVVLSALSVPFIKVGLPNEDVLPDDSYVIPALGIEKATFGGVRGGAQIVLRGENYDNERTRDAYRRTRRGVLDLDFVKAAPPDWLNQYERWRESEGIELADGPFLARLHDFLGEIGSTIFQDDLVCDRDNSCKHPSDSRLSAVLLTGTGDQIEQIGLRTRLEAVLQREGFDTGFVFSEGFLNAESDVAIWTLTWTNMVYALAVIFGIMLLFNPLPIAVWITVCVAFIDLDLLGVLWAVDLKLNAVSYVNLVMAVGLSVDYSVHLAHAFHESHAGALADAAPGEVVSTRDSAVYALTTMGASVIKGGFTTVLGVLVVAFASSVAFRTFFTLISFTVLLGLLHGLVLLPILLTYCTVPPACRRGAVRDESARKGESV</sequence>
<feature type="transmembrane region" description="Helical" evidence="3">
    <location>
        <begin position="499"/>
        <end position="521"/>
    </location>
</feature>
<feature type="transmembrane region" description="Helical" evidence="3">
    <location>
        <begin position="368"/>
        <end position="387"/>
    </location>
</feature>
<organism evidence="5 6">
    <name type="scientific">Diacronema lutheri</name>
    <name type="common">Unicellular marine alga</name>
    <name type="synonym">Monochrysis lutheri</name>
    <dbReference type="NCBI Taxonomy" id="2081491"/>
    <lineage>
        <taxon>Eukaryota</taxon>
        <taxon>Haptista</taxon>
        <taxon>Haptophyta</taxon>
        <taxon>Pavlovophyceae</taxon>
        <taxon>Pavlovales</taxon>
        <taxon>Pavlovaceae</taxon>
        <taxon>Diacronema</taxon>
    </lineage>
</organism>
<dbReference type="AlphaFoldDB" id="A0A8J6C8M4"/>
<reference evidence="5" key="1">
    <citation type="submission" date="2021-05" db="EMBL/GenBank/DDBJ databases">
        <title>The genome of the haptophyte Pavlova lutheri (Diacronema luteri, Pavlovales) - a model for lipid biosynthesis in eukaryotic algae.</title>
        <authorList>
            <person name="Hulatt C.J."/>
            <person name="Posewitz M.C."/>
        </authorList>
    </citation>
    <scope>NUCLEOTIDE SEQUENCE</scope>
    <source>
        <strain evidence="5">NIVA-4/92</strain>
    </source>
</reference>
<dbReference type="Pfam" id="PF12349">
    <property type="entry name" value="Sterol-sensing"/>
    <property type="match status" value="1"/>
</dbReference>
<dbReference type="PROSITE" id="PS50156">
    <property type="entry name" value="SSD"/>
    <property type="match status" value="2"/>
</dbReference>
<dbReference type="EMBL" id="JAGTXO010000030">
    <property type="protein sequence ID" value="KAG8460760.1"/>
    <property type="molecule type" value="Genomic_DNA"/>
</dbReference>
<evidence type="ECO:0000256" key="3">
    <source>
        <dbReference type="SAM" id="Phobius"/>
    </source>
</evidence>
<dbReference type="OrthoDB" id="6510177at2759"/>
<comment type="caution">
    <text evidence="5">The sequence shown here is derived from an EMBL/GenBank/DDBJ whole genome shotgun (WGS) entry which is preliminary data.</text>
</comment>
<comment type="similarity">
    <text evidence="1">Belongs to the patched family.</text>
</comment>
<feature type="transmembrane region" description="Helical" evidence="3">
    <location>
        <begin position="839"/>
        <end position="864"/>
    </location>
</feature>
<dbReference type="GO" id="GO:0016020">
    <property type="term" value="C:membrane"/>
    <property type="evidence" value="ECO:0007669"/>
    <property type="project" value="TreeGrafter"/>
</dbReference>
<dbReference type="InterPro" id="IPR053958">
    <property type="entry name" value="HMGCR/SNAP/NPC1-like_SSD"/>
</dbReference>
<keyword evidence="6" id="KW-1185">Reference proteome</keyword>
<evidence type="ECO:0000313" key="5">
    <source>
        <dbReference type="EMBL" id="KAG8460760.1"/>
    </source>
</evidence>
<dbReference type="PANTHER" id="PTHR10796:SF92">
    <property type="entry name" value="PATCHED-RELATED, ISOFORM A"/>
    <property type="match status" value="1"/>
</dbReference>
<evidence type="ECO:0000256" key="2">
    <source>
        <dbReference type="SAM" id="MobiDB-lite"/>
    </source>
</evidence>
<gene>
    <name evidence="5" type="ORF">KFE25_010815</name>
</gene>
<evidence type="ECO:0000259" key="4">
    <source>
        <dbReference type="PROSITE" id="PS50156"/>
    </source>
</evidence>
<evidence type="ECO:0000313" key="6">
    <source>
        <dbReference type="Proteomes" id="UP000751190"/>
    </source>
</evidence>
<feature type="region of interest" description="Disordered" evidence="2">
    <location>
        <begin position="449"/>
        <end position="469"/>
    </location>
</feature>
<proteinExistence type="inferred from homology"/>
<feature type="compositionally biased region" description="Low complexity" evidence="2">
    <location>
        <begin position="451"/>
        <end position="464"/>
    </location>
</feature>
<keyword evidence="3" id="KW-0812">Transmembrane</keyword>